<feature type="non-terminal residue" evidence="2">
    <location>
        <position position="1"/>
    </location>
</feature>
<gene>
    <name evidence="2" type="ORF">GLOIN_2v1775723</name>
</gene>
<accession>A0A2P4PYX9</accession>
<dbReference type="VEuPathDB" id="FungiDB:RhiirFUN_006855"/>
<dbReference type="EMBL" id="AUPC02000119">
    <property type="protein sequence ID" value="POG70589.1"/>
    <property type="molecule type" value="Genomic_DNA"/>
</dbReference>
<evidence type="ECO:0000313" key="2">
    <source>
        <dbReference type="EMBL" id="POG70589.1"/>
    </source>
</evidence>
<keyword evidence="3" id="KW-1185">Reference proteome</keyword>
<proteinExistence type="predicted"/>
<evidence type="ECO:0000313" key="3">
    <source>
        <dbReference type="Proteomes" id="UP000018888"/>
    </source>
</evidence>
<keyword evidence="1" id="KW-0812">Transmembrane</keyword>
<organism evidence="2 3">
    <name type="scientific">Rhizophagus irregularis (strain DAOM 181602 / DAOM 197198 / MUCL 43194)</name>
    <name type="common">Arbuscular mycorrhizal fungus</name>
    <name type="synonym">Glomus intraradices</name>
    <dbReference type="NCBI Taxonomy" id="747089"/>
    <lineage>
        <taxon>Eukaryota</taxon>
        <taxon>Fungi</taxon>
        <taxon>Fungi incertae sedis</taxon>
        <taxon>Mucoromycota</taxon>
        <taxon>Glomeromycotina</taxon>
        <taxon>Glomeromycetes</taxon>
        <taxon>Glomerales</taxon>
        <taxon>Glomeraceae</taxon>
        <taxon>Rhizophagus</taxon>
    </lineage>
</organism>
<keyword evidence="1" id="KW-1133">Transmembrane helix</keyword>
<sequence>PAYHGRVSLIIPAFLCFTVGLCDYFFTDDCPQGDWLKRGLPPNKLPKKTDTDDANKIVTDTDSEMNDAGLIASLFGLMNLFSHASGGFLSDIGNEKMGIHVQLKRGGGSIGDAVFAAVFKKFPQSSMSFTILGILVMIVSFASFLLKIEGRRLFEFNRKR</sequence>
<comment type="caution">
    <text evidence="2">The sequence shown here is derived from an EMBL/GenBank/DDBJ whole genome shotgun (WGS) entry which is preliminary data.</text>
</comment>
<feature type="transmembrane region" description="Helical" evidence="1">
    <location>
        <begin position="127"/>
        <end position="146"/>
    </location>
</feature>
<name>A0A2P4PYX9_RHIID</name>
<feature type="transmembrane region" description="Helical" evidence="1">
    <location>
        <begin position="7"/>
        <end position="26"/>
    </location>
</feature>
<reference evidence="2 3" key="1">
    <citation type="journal article" date="2013" name="Proc. Natl. Acad. Sci. U.S.A.">
        <title>Genome of an arbuscular mycorrhizal fungus provides insight into the oldest plant symbiosis.</title>
        <authorList>
            <person name="Tisserant E."/>
            <person name="Malbreil M."/>
            <person name="Kuo A."/>
            <person name="Kohler A."/>
            <person name="Symeonidi A."/>
            <person name="Balestrini R."/>
            <person name="Charron P."/>
            <person name="Duensing N."/>
            <person name="Frei Dit Frey N."/>
            <person name="Gianinazzi-Pearson V."/>
            <person name="Gilbert L.B."/>
            <person name="Handa Y."/>
            <person name="Herr J.R."/>
            <person name="Hijri M."/>
            <person name="Koul R."/>
            <person name="Kawaguchi M."/>
            <person name="Krajinski F."/>
            <person name="Lammers P.J."/>
            <person name="Masclaux F.G."/>
            <person name="Murat C."/>
            <person name="Morin E."/>
            <person name="Ndikumana S."/>
            <person name="Pagni M."/>
            <person name="Petitpierre D."/>
            <person name="Requena N."/>
            <person name="Rosikiewicz P."/>
            <person name="Riley R."/>
            <person name="Saito K."/>
            <person name="San Clemente H."/>
            <person name="Shapiro H."/>
            <person name="van Tuinen D."/>
            <person name="Becard G."/>
            <person name="Bonfante P."/>
            <person name="Paszkowski U."/>
            <person name="Shachar-Hill Y.Y."/>
            <person name="Tuskan G.A."/>
            <person name="Young P.W."/>
            <person name="Sanders I.R."/>
            <person name="Henrissat B."/>
            <person name="Rensing S.A."/>
            <person name="Grigoriev I.V."/>
            <person name="Corradi N."/>
            <person name="Roux C."/>
            <person name="Martin F."/>
        </authorList>
    </citation>
    <scope>NUCLEOTIDE SEQUENCE [LARGE SCALE GENOMIC DNA]</scope>
    <source>
        <strain evidence="2 3">DAOM 197198</strain>
    </source>
</reference>
<dbReference type="Proteomes" id="UP000018888">
    <property type="component" value="Unassembled WGS sequence"/>
</dbReference>
<dbReference type="AlphaFoldDB" id="A0A2P4PYX9"/>
<protein>
    <submittedName>
        <fullName evidence="2">Uncharacterized protein</fullName>
    </submittedName>
</protein>
<keyword evidence="1" id="KW-0472">Membrane</keyword>
<reference evidence="2 3" key="2">
    <citation type="journal article" date="2018" name="New Phytol.">
        <title>High intraspecific genome diversity in the model arbuscular mycorrhizal symbiont Rhizophagus irregularis.</title>
        <authorList>
            <person name="Chen E.C.H."/>
            <person name="Morin E."/>
            <person name="Beaudet D."/>
            <person name="Noel J."/>
            <person name="Yildirir G."/>
            <person name="Ndikumana S."/>
            <person name="Charron P."/>
            <person name="St-Onge C."/>
            <person name="Giorgi J."/>
            <person name="Kruger M."/>
            <person name="Marton T."/>
            <person name="Ropars J."/>
            <person name="Grigoriev I.V."/>
            <person name="Hainaut M."/>
            <person name="Henrissat B."/>
            <person name="Roux C."/>
            <person name="Martin F."/>
            <person name="Corradi N."/>
        </authorList>
    </citation>
    <scope>NUCLEOTIDE SEQUENCE [LARGE SCALE GENOMIC DNA]</scope>
    <source>
        <strain evidence="2 3">DAOM 197198</strain>
    </source>
</reference>
<evidence type="ECO:0000256" key="1">
    <source>
        <dbReference type="SAM" id="Phobius"/>
    </source>
</evidence>